<evidence type="ECO:0000313" key="3">
    <source>
        <dbReference type="Proteomes" id="UP001500689"/>
    </source>
</evidence>
<evidence type="ECO:0000259" key="1">
    <source>
        <dbReference type="Pfam" id="PF08386"/>
    </source>
</evidence>
<dbReference type="InterPro" id="IPR013595">
    <property type="entry name" value="Pept_S33_TAP-like_C"/>
</dbReference>
<keyword evidence="3" id="KW-1185">Reference proteome</keyword>
<dbReference type="PROSITE" id="PS51257">
    <property type="entry name" value="PROKAR_LIPOPROTEIN"/>
    <property type="match status" value="1"/>
</dbReference>
<organism evidence="2 3">
    <name type="scientific">Amycolatopsis ultiminotia</name>
    <dbReference type="NCBI Taxonomy" id="543629"/>
    <lineage>
        <taxon>Bacteria</taxon>
        <taxon>Bacillati</taxon>
        <taxon>Actinomycetota</taxon>
        <taxon>Actinomycetes</taxon>
        <taxon>Pseudonocardiales</taxon>
        <taxon>Pseudonocardiaceae</taxon>
        <taxon>Amycolatopsis</taxon>
    </lineage>
</organism>
<evidence type="ECO:0000313" key="2">
    <source>
        <dbReference type="EMBL" id="GAA3543107.1"/>
    </source>
</evidence>
<dbReference type="RefSeq" id="WP_344859641.1">
    <property type="nucleotide sequence ID" value="NZ_BAAAZN010000005.1"/>
</dbReference>
<protein>
    <recommendedName>
        <fullName evidence="1">Peptidase S33 tripeptidyl aminopeptidase-like C-terminal domain-containing protein</fullName>
    </recommendedName>
</protein>
<dbReference type="Proteomes" id="UP001500689">
    <property type="component" value="Unassembled WGS sequence"/>
</dbReference>
<gene>
    <name evidence="2" type="ORF">GCM10022222_28490</name>
</gene>
<dbReference type="EMBL" id="BAAAZN010000005">
    <property type="protein sequence ID" value="GAA3543107.1"/>
    <property type="molecule type" value="Genomic_DNA"/>
</dbReference>
<accession>A0ABP6W121</accession>
<name>A0ABP6W121_9PSEU</name>
<proteinExistence type="predicted"/>
<dbReference type="Pfam" id="PF08386">
    <property type="entry name" value="Abhydrolase_4"/>
    <property type="match status" value="1"/>
</dbReference>
<comment type="caution">
    <text evidence="2">The sequence shown here is derived from an EMBL/GenBank/DDBJ whole genome shotgun (WGS) entry which is preliminary data.</text>
</comment>
<reference evidence="3" key="1">
    <citation type="journal article" date="2019" name="Int. J. Syst. Evol. Microbiol.">
        <title>The Global Catalogue of Microorganisms (GCM) 10K type strain sequencing project: providing services to taxonomists for standard genome sequencing and annotation.</title>
        <authorList>
            <consortium name="The Broad Institute Genomics Platform"/>
            <consortium name="The Broad Institute Genome Sequencing Center for Infectious Disease"/>
            <person name="Wu L."/>
            <person name="Ma J."/>
        </authorList>
    </citation>
    <scope>NUCLEOTIDE SEQUENCE [LARGE SCALE GENOMIC DNA]</scope>
    <source>
        <strain evidence="3">JCM 16898</strain>
    </source>
</reference>
<feature type="domain" description="Peptidase S33 tripeptidyl aminopeptidase-like C-terminal" evidence="1">
    <location>
        <begin position="16"/>
        <end position="80"/>
    </location>
</feature>
<sequence length="97" mass="10814">MWPGYARRADEIGRGFGSFWTYLSLACANWPDPDRYTGPWDRETAAPVLVIGNRQGDPATPHDDARKTSEVFSRARVLTLDFSDMAPVVRVLASTGR</sequence>